<dbReference type="OrthoDB" id="25198at2"/>
<comment type="cofactor">
    <cofactor evidence="1">
        <name>Mg(2+)</name>
        <dbReference type="ChEBI" id="CHEBI:18420"/>
    </cofactor>
</comment>
<dbReference type="SFLD" id="SFLDS00003">
    <property type="entry name" value="Haloacid_Dehalogenase"/>
    <property type="match status" value="1"/>
</dbReference>
<evidence type="ECO:0000256" key="4">
    <source>
        <dbReference type="ARBA" id="ARBA00022842"/>
    </source>
</evidence>
<keyword evidence="6" id="KW-1185">Reference proteome</keyword>
<dbReference type="EMBL" id="AENN01000005">
    <property type="protein sequence ID" value="EFR31863.1"/>
    <property type="molecule type" value="Genomic_DNA"/>
</dbReference>
<gene>
    <name evidence="5" type="ORF">HMPREF9257_0289</name>
</gene>
<keyword evidence="3 5" id="KW-0378">Hydrolase</keyword>
<dbReference type="GO" id="GO:0044281">
    <property type="term" value="P:small molecule metabolic process"/>
    <property type="evidence" value="ECO:0007669"/>
    <property type="project" value="UniProtKB-ARBA"/>
</dbReference>
<dbReference type="Proteomes" id="UP000005990">
    <property type="component" value="Unassembled WGS sequence"/>
</dbReference>
<dbReference type="PANTHER" id="PTHR46470:SF2">
    <property type="entry name" value="GLYCERALDEHYDE 3-PHOSPHATE PHOSPHATASE"/>
    <property type="match status" value="1"/>
</dbReference>
<dbReference type="SFLD" id="SFLDG01129">
    <property type="entry name" value="C1.5:_HAD__Beta-PGM__Phosphata"/>
    <property type="match status" value="1"/>
</dbReference>
<dbReference type="STRING" id="908337.HMPREF9257_0289"/>
<keyword evidence="4" id="KW-0460">Magnesium</keyword>
<dbReference type="AlphaFoldDB" id="E4KMJ1"/>
<dbReference type="InterPro" id="IPR006439">
    <property type="entry name" value="HAD-SF_hydro_IA"/>
</dbReference>
<dbReference type="GO" id="GO:0016791">
    <property type="term" value="F:phosphatase activity"/>
    <property type="evidence" value="ECO:0007669"/>
    <property type="project" value="TreeGrafter"/>
</dbReference>
<reference evidence="5 6" key="1">
    <citation type="submission" date="2010-10" db="EMBL/GenBank/DDBJ databases">
        <authorList>
            <person name="Durkin A.S."/>
            <person name="Madupu R."/>
            <person name="Torralba M."/>
            <person name="Gillis M."/>
            <person name="Methe B."/>
            <person name="Sutton G."/>
            <person name="Nelson K.E."/>
        </authorList>
    </citation>
    <scope>NUCLEOTIDE SEQUENCE [LARGE SCALE GENOMIC DNA]</scope>
    <source>
        <strain evidence="5 6">ACS-139-V-Col8</strain>
    </source>
</reference>
<dbReference type="Gene3D" id="3.40.50.1000">
    <property type="entry name" value="HAD superfamily/HAD-like"/>
    <property type="match status" value="1"/>
</dbReference>
<accession>E4KMJ1</accession>
<dbReference type="InterPro" id="IPR023214">
    <property type="entry name" value="HAD_sf"/>
</dbReference>
<dbReference type="PRINTS" id="PR00413">
    <property type="entry name" value="HADHALOGNASE"/>
</dbReference>
<dbReference type="Gene3D" id="1.20.120.710">
    <property type="entry name" value="Haloacid dehalogenase hydrolase-like domain"/>
    <property type="match status" value="1"/>
</dbReference>
<dbReference type="GO" id="GO:0046872">
    <property type="term" value="F:metal ion binding"/>
    <property type="evidence" value="ECO:0007669"/>
    <property type="project" value="UniProtKB-KW"/>
</dbReference>
<dbReference type="Pfam" id="PF00702">
    <property type="entry name" value="Hydrolase"/>
    <property type="match status" value="1"/>
</dbReference>
<dbReference type="SUPFAM" id="SSF56784">
    <property type="entry name" value="HAD-like"/>
    <property type="match status" value="1"/>
</dbReference>
<proteinExistence type="predicted"/>
<evidence type="ECO:0000256" key="2">
    <source>
        <dbReference type="ARBA" id="ARBA00022723"/>
    </source>
</evidence>
<sequence length="239" mass="27993">MITAIVFDVDDTLYDLQSPFKEAISKNFPSINGQKTEVMFDTYRYYSDLAFHQAYQENWSQFDYDHYRLGHMLAHFTDIDLRADQTRAFKADYQAALGRIRLFPYMQQLLELLLETNFPRAVLTNGEVDHQSLKIKGLALEKYFDSQHLLISGSTPYHKPDPRLFNLASQIWDFEPSQTLYIGDAYVNDMMGAAKAGWQTLWFNHRRRPLPPHQGPIHNFECETDEEVLNWVNHHVLEA</sequence>
<dbReference type="NCBIfam" id="TIGR01549">
    <property type="entry name" value="HAD-SF-IA-v1"/>
    <property type="match status" value="1"/>
</dbReference>
<evidence type="ECO:0000313" key="5">
    <source>
        <dbReference type="EMBL" id="EFR31863.1"/>
    </source>
</evidence>
<evidence type="ECO:0000313" key="6">
    <source>
        <dbReference type="Proteomes" id="UP000005990"/>
    </source>
</evidence>
<comment type="caution">
    <text evidence="5">The sequence shown here is derived from an EMBL/GenBank/DDBJ whole genome shotgun (WGS) entry which is preliminary data.</text>
</comment>
<dbReference type="PANTHER" id="PTHR46470">
    <property type="entry name" value="N-ACYLNEURAMINATE-9-PHOSPHATASE"/>
    <property type="match status" value="1"/>
</dbReference>
<evidence type="ECO:0000256" key="3">
    <source>
        <dbReference type="ARBA" id="ARBA00022801"/>
    </source>
</evidence>
<protein>
    <submittedName>
        <fullName evidence="5">HAD hydrolase, family IA, variant 1</fullName>
    </submittedName>
</protein>
<name>E4KMJ1_9LACT</name>
<dbReference type="InterPro" id="IPR051400">
    <property type="entry name" value="HAD-like_hydrolase"/>
</dbReference>
<dbReference type="eggNOG" id="COG1011">
    <property type="taxonomic scope" value="Bacteria"/>
</dbReference>
<evidence type="ECO:0000256" key="1">
    <source>
        <dbReference type="ARBA" id="ARBA00001946"/>
    </source>
</evidence>
<dbReference type="InterPro" id="IPR036412">
    <property type="entry name" value="HAD-like_sf"/>
</dbReference>
<keyword evidence="2" id="KW-0479">Metal-binding</keyword>
<organism evidence="5 6">
    <name type="scientific">Eremococcus coleocola ACS-139-V-Col8</name>
    <dbReference type="NCBI Taxonomy" id="908337"/>
    <lineage>
        <taxon>Bacteria</taxon>
        <taxon>Bacillati</taxon>
        <taxon>Bacillota</taxon>
        <taxon>Bacilli</taxon>
        <taxon>Lactobacillales</taxon>
        <taxon>Aerococcaceae</taxon>
        <taxon>Eremococcus</taxon>
    </lineage>
</organism>
<dbReference type="RefSeq" id="WP_006417703.1">
    <property type="nucleotide sequence ID" value="NZ_AENN01000005.1"/>
</dbReference>